<feature type="region of interest" description="Disordered" evidence="1">
    <location>
        <begin position="1"/>
        <end position="40"/>
    </location>
</feature>
<protein>
    <submittedName>
        <fullName evidence="2">Uncharacterized protein</fullName>
    </submittedName>
</protein>
<accession>C6HQE8</accession>
<dbReference type="Proteomes" id="UP000002624">
    <property type="component" value="Unassembled WGS sequence"/>
</dbReference>
<reference evidence="3" key="1">
    <citation type="submission" date="2009-05" db="EMBL/GenBank/DDBJ databases">
        <title>The genome sequence of Ajellomyces capsulatus strain H143.</title>
        <authorList>
            <person name="Champion M."/>
            <person name="Cuomo C.A."/>
            <person name="Ma L.-J."/>
            <person name="Henn M.R."/>
            <person name="Sil A."/>
            <person name="Goldman B."/>
            <person name="Young S.K."/>
            <person name="Kodira C.D."/>
            <person name="Zeng Q."/>
            <person name="Koehrsen M."/>
            <person name="Alvarado L."/>
            <person name="Berlin A.M."/>
            <person name="Borenstein D."/>
            <person name="Chen Z."/>
            <person name="Engels R."/>
            <person name="Freedman E."/>
            <person name="Gellesch M."/>
            <person name="Goldberg J."/>
            <person name="Griggs A."/>
            <person name="Gujja S."/>
            <person name="Heiman D.I."/>
            <person name="Hepburn T.A."/>
            <person name="Howarth C."/>
            <person name="Jen D."/>
            <person name="Larson L."/>
            <person name="Lewis B."/>
            <person name="Mehta T."/>
            <person name="Park D."/>
            <person name="Pearson M."/>
            <person name="Roberts A."/>
            <person name="Saif S."/>
            <person name="Shea T.D."/>
            <person name="Shenoy N."/>
            <person name="Sisk P."/>
            <person name="Stolte C."/>
            <person name="Sykes S."/>
            <person name="Walk T."/>
            <person name="White J."/>
            <person name="Yandava C."/>
            <person name="Klein B."/>
            <person name="McEwen J.G."/>
            <person name="Puccia R."/>
            <person name="Goldman G.H."/>
            <person name="Felipe M.S."/>
            <person name="Nino-Vega G."/>
            <person name="San-Blas G."/>
            <person name="Taylor J.W."/>
            <person name="Mendoza L."/>
            <person name="Galagan J.E."/>
            <person name="Nusbaum C."/>
            <person name="Birren B.W."/>
        </authorList>
    </citation>
    <scope>NUCLEOTIDE SEQUENCE [LARGE SCALE GENOMIC DNA]</scope>
    <source>
        <strain evidence="3">H143</strain>
    </source>
</reference>
<dbReference type="VEuPathDB" id="FungiDB:HCDG_08866"/>
<dbReference type="AlphaFoldDB" id="C6HQE8"/>
<feature type="compositionally biased region" description="Basic and acidic residues" evidence="1">
    <location>
        <begin position="1"/>
        <end position="17"/>
    </location>
</feature>
<gene>
    <name evidence="2" type="ORF">HCDG_08866</name>
</gene>
<evidence type="ECO:0000256" key="1">
    <source>
        <dbReference type="SAM" id="MobiDB-lite"/>
    </source>
</evidence>
<organism evidence="2 3">
    <name type="scientific">Ajellomyces capsulatus (strain H143)</name>
    <name type="common">Darling's disease fungus</name>
    <name type="synonym">Histoplasma capsulatum</name>
    <dbReference type="NCBI Taxonomy" id="544712"/>
    <lineage>
        <taxon>Eukaryota</taxon>
        <taxon>Fungi</taxon>
        <taxon>Dikarya</taxon>
        <taxon>Ascomycota</taxon>
        <taxon>Pezizomycotina</taxon>
        <taxon>Eurotiomycetes</taxon>
        <taxon>Eurotiomycetidae</taxon>
        <taxon>Onygenales</taxon>
        <taxon>Ajellomycetaceae</taxon>
        <taxon>Histoplasma</taxon>
    </lineage>
</organism>
<feature type="compositionally biased region" description="Polar residues" evidence="1">
    <location>
        <begin position="99"/>
        <end position="109"/>
    </location>
</feature>
<name>C6HQE8_AJECH</name>
<evidence type="ECO:0000313" key="2">
    <source>
        <dbReference type="EMBL" id="EER37415.1"/>
    </source>
</evidence>
<dbReference type="EMBL" id="GG692435">
    <property type="protein sequence ID" value="EER37415.1"/>
    <property type="molecule type" value="Genomic_DNA"/>
</dbReference>
<sequence>MRKQEEPRSKESREREKGHRKRQKPVTRLHYRPIDPSGHQQNWSRLYLKELQQGAGGDGLNLSRRRQNCINCINGRWVNIMIQGGGPDHGKRREINEAGQITQYKNESG</sequence>
<proteinExistence type="predicted"/>
<evidence type="ECO:0000313" key="3">
    <source>
        <dbReference type="Proteomes" id="UP000002624"/>
    </source>
</evidence>
<feature type="region of interest" description="Disordered" evidence="1">
    <location>
        <begin position="86"/>
        <end position="109"/>
    </location>
</feature>
<feature type="compositionally biased region" description="Basic residues" evidence="1">
    <location>
        <begin position="18"/>
        <end position="31"/>
    </location>
</feature>
<dbReference type="HOGENOM" id="CLU_2183190_0_0_1"/>